<reference evidence="2 3" key="1">
    <citation type="submission" date="2024-04" db="EMBL/GenBank/DDBJ databases">
        <title>Tritrichomonas musculus Genome.</title>
        <authorList>
            <person name="Alves-Ferreira E."/>
            <person name="Grigg M."/>
            <person name="Lorenzi H."/>
            <person name="Galac M."/>
        </authorList>
    </citation>
    <scope>NUCLEOTIDE SEQUENCE [LARGE SCALE GENOMIC DNA]</scope>
    <source>
        <strain evidence="2 3">EAF2021</strain>
    </source>
</reference>
<keyword evidence="1" id="KW-0175">Coiled coil</keyword>
<evidence type="ECO:0000313" key="3">
    <source>
        <dbReference type="Proteomes" id="UP001470230"/>
    </source>
</evidence>
<dbReference type="Gene3D" id="1.10.287.1490">
    <property type="match status" value="1"/>
</dbReference>
<protein>
    <submittedName>
        <fullName evidence="2">Uncharacterized protein</fullName>
    </submittedName>
</protein>
<dbReference type="Proteomes" id="UP001470230">
    <property type="component" value="Unassembled WGS sequence"/>
</dbReference>
<evidence type="ECO:0000313" key="2">
    <source>
        <dbReference type="EMBL" id="KAK8890894.1"/>
    </source>
</evidence>
<gene>
    <name evidence="2" type="ORF">M9Y10_028093</name>
</gene>
<dbReference type="EMBL" id="JAPFFF010000004">
    <property type="protein sequence ID" value="KAK8890894.1"/>
    <property type="molecule type" value="Genomic_DNA"/>
</dbReference>
<feature type="coiled-coil region" evidence="1">
    <location>
        <begin position="169"/>
        <end position="319"/>
    </location>
</feature>
<organism evidence="2 3">
    <name type="scientific">Tritrichomonas musculus</name>
    <dbReference type="NCBI Taxonomy" id="1915356"/>
    <lineage>
        <taxon>Eukaryota</taxon>
        <taxon>Metamonada</taxon>
        <taxon>Parabasalia</taxon>
        <taxon>Tritrichomonadida</taxon>
        <taxon>Tritrichomonadidae</taxon>
        <taxon>Tritrichomonas</taxon>
    </lineage>
</organism>
<accession>A0ABR2KIC7</accession>
<sequence>MIKKNKPLDAYDFAEMKAAHCTIFHEKKLATLKKQICINQKEINTQEKVKNDLIKQNNQRLIDLEQMNYKVAQAEEKYRLITQKICDSENESLKIRTKIKELNREVDELVSTKKIVQQDINSEQSQLEFLSTQIKIQMEKEKDISKKCEEIENLRIEKVNEALEYQQKITQCTNEIKNKQTVIDNLKKEIIDYENKKDKVKKDHEEFIKKVNQSQKNLEEILAKINEAKAEYKQLQEKNTELTKENTELSQENSNLMTQRAQINERIIEEKAKIEQKQNEFNSLIDELKELNEKKIQSKNELSNILDDISNNLKIQNETQLKTCQLRNKQTETEQELINLRQEYSMILEHISSTQKIHHELMSEIASTASNQKEISDQTNKVKNNLLESMSPKSRIKISSNVLTTPKISDLTNINSPTPKLQGNIATADLNESVIPK</sequence>
<keyword evidence="3" id="KW-1185">Reference proteome</keyword>
<evidence type="ECO:0000256" key="1">
    <source>
        <dbReference type="SAM" id="Coils"/>
    </source>
</evidence>
<proteinExistence type="predicted"/>
<feature type="coiled-coil region" evidence="1">
    <location>
        <begin position="64"/>
        <end position="119"/>
    </location>
</feature>
<name>A0ABR2KIC7_9EUKA</name>
<comment type="caution">
    <text evidence="2">The sequence shown here is derived from an EMBL/GenBank/DDBJ whole genome shotgun (WGS) entry which is preliminary data.</text>
</comment>